<gene>
    <name evidence="4" type="ORF">ACFOWS_16990</name>
</gene>
<dbReference type="RefSeq" id="WP_379767210.1">
    <property type="nucleotide sequence ID" value="NZ_JBHSCL010000010.1"/>
</dbReference>
<accession>A0ABV8PT57</accession>
<proteinExistence type="predicted"/>
<evidence type="ECO:0000313" key="5">
    <source>
        <dbReference type="Proteomes" id="UP001595841"/>
    </source>
</evidence>
<evidence type="ECO:0000259" key="3">
    <source>
        <dbReference type="Pfam" id="PF21721"/>
    </source>
</evidence>
<feature type="compositionally biased region" description="Gly residues" evidence="1">
    <location>
        <begin position="183"/>
        <end position="196"/>
    </location>
</feature>
<evidence type="ECO:0000256" key="1">
    <source>
        <dbReference type="SAM" id="MobiDB-lite"/>
    </source>
</evidence>
<feature type="domain" description="Phage tail fibre adhesin Gp38 N-terminal" evidence="3">
    <location>
        <begin position="1"/>
        <end position="42"/>
    </location>
</feature>
<feature type="domain" description="Receptor-recognising protein Gp38" evidence="2">
    <location>
        <begin position="47"/>
        <end position="271"/>
    </location>
</feature>
<dbReference type="Pfam" id="PF05268">
    <property type="entry name" value="GP38"/>
    <property type="match status" value="1"/>
</dbReference>
<feature type="compositionally biased region" description="Low complexity" evidence="1">
    <location>
        <begin position="197"/>
        <end position="213"/>
    </location>
</feature>
<dbReference type="EMBL" id="JBHSCL010000010">
    <property type="protein sequence ID" value="MFC4221851.1"/>
    <property type="molecule type" value="Genomic_DNA"/>
</dbReference>
<evidence type="ECO:0008006" key="6">
    <source>
        <dbReference type="Google" id="ProtNLM"/>
    </source>
</evidence>
<dbReference type="Pfam" id="PF21721">
    <property type="entry name" value="Gp38_N"/>
    <property type="match status" value="1"/>
</dbReference>
<protein>
    <recommendedName>
        <fullName evidence="6">Receptor-recognizing protein</fullName>
    </recommendedName>
</protein>
<organism evidence="4 5">
    <name type="scientific">Flagellimonas marina</name>
    <dbReference type="NCBI Taxonomy" id="1775168"/>
    <lineage>
        <taxon>Bacteria</taxon>
        <taxon>Pseudomonadati</taxon>
        <taxon>Bacteroidota</taxon>
        <taxon>Flavobacteriia</taxon>
        <taxon>Flavobacteriales</taxon>
        <taxon>Flavobacteriaceae</taxon>
        <taxon>Flagellimonas</taxon>
    </lineage>
</organism>
<evidence type="ECO:0000259" key="2">
    <source>
        <dbReference type="Pfam" id="PF05268"/>
    </source>
</evidence>
<reference evidence="5" key="1">
    <citation type="journal article" date="2019" name="Int. J. Syst. Evol. Microbiol.">
        <title>The Global Catalogue of Microorganisms (GCM) 10K type strain sequencing project: providing services to taxonomists for standard genome sequencing and annotation.</title>
        <authorList>
            <consortium name="The Broad Institute Genomics Platform"/>
            <consortium name="The Broad Institute Genome Sequencing Center for Infectious Disease"/>
            <person name="Wu L."/>
            <person name="Ma J."/>
        </authorList>
    </citation>
    <scope>NUCLEOTIDE SEQUENCE [LARGE SCALE GENOMIC DNA]</scope>
    <source>
        <strain evidence="5">CGMCC 1.15774</strain>
    </source>
</reference>
<dbReference type="Proteomes" id="UP001595841">
    <property type="component" value="Unassembled WGS sequence"/>
</dbReference>
<dbReference type="InterPro" id="IPR007932">
    <property type="entry name" value="Receptor-recog_Gp38"/>
</dbReference>
<dbReference type="InterPro" id="IPR048291">
    <property type="entry name" value="Gp38_N"/>
</dbReference>
<comment type="caution">
    <text evidence="4">The sequence shown here is derived from an EMBL/GenBank/DDBJ whole genome shotgun (WGS) entry which is preliminary data.</text>
</comment>
<feature type="compositionally biased region" description="Gly residues" evidence="1">
    <location>
        <begin position="214"/>
        <end position="232"/>
    </location>
</feature>
<name>A0ABV8PT57_9FLAO</name>
<keyword evidence="5" id="KW-1185">Reference proteome</keyword>
<evidence type="ECO:0000313" key="4">
    <source>
        <dbReference type="EMBL" id="MFC4221851.1"/>
    </source>
</evidence>
<feature type="region of interest" description="Disordered" evidence="1">
    <location>
        <begin position="181"/>
        <end position="242"/>
    </location>
</feature>
<sequence>MAVVGIPGWIGSSAVSETGQRWMSAAAGQLRLSAAGYMSRFAGVSREQTITIGSTDAYAWSTLVNQIKSMGVSGNAFKVVIAGTVISNSAGSPCLYFPSELASVDYIELVINGGCGIMGRGGAGGGDNTGGAYSSGQAGGTGVTNEIGGKLRINNGGYIAGGGGGGGAINMPTSTQRRIAVPGSGGRPFGPGGTGGYYTSNGNAASRDAPGARATGGGATSGGGGNLGGAGENGVNAPDRLDPLPGGAAGAAVNGNAPAWLAVGTIYGSRV</sequence>